<protein>
    <submittedName>
        <fullName evidence="2">Uncharacterized protein</fullName>
    </submittedName>
</protein>
<keyword evidence="1" id="KW-0472">Membrane</keyword>
<feature type="transmembrane region" description="Helical" evidence="1">
    <location>
        <begin position="44"/>
        <end position="61"/>
    </location>
</feature>
<keyword evidence="1" id="KW-1133">Transmembrane helix</keyword>
<dbReference type="EMBL" id="QTQV01000002">
    <property type="protein sequence ID" value="RQT20915.1"/>
    <property type="molecule type" value="Genomic_DNA"/>
</dbReference>
<reference evidence="2 3" key="1">
    <citation type="submission" date="2018-08" db="EMBL/GenBank/DDBJ databases">
        <title>Comparative analysis of Burkholderia isolates from Puerto Rico.</title>
        <authorList>
            <person name="Hall C."/>
            <person name="Sahl J."/>
            <person name="Wagner D."/>
        </authorList>
    </citation>
    <scope>NUCLEOTIDE SEQUENCE [LARGE SCALE GENOMIC DNA]</scope>
    <source>
        <strain evidence="2 3">Bp9025</strain>
    </source>
</reference>
<accession>A0A3N8QB48</accession>
<gene>
    <name evidence="2" type="ORF">DF051_05285</name>
</gene>
<dbReference type="AlphaFoldDB" id="A0A3N8QB48"/>
<evidence type="ECO:0000313" key="3">
    <source>
        <dbReference type="Proteomes" id="UP000277921"/>
    </source>
</evidence>
<dbReference type="Proteomes" id="UP000277921">
    <property type="component" value="Unassembled WGS sequence"/>
</dbReference>
<evidence type="ECO:0000256" key="1">
    <source>
        <dbReference type="SAM" id="Phobius"/>
    </source>
</evidence>
<sequence length="70" mass="7423">MKNKIDKTAGPIWGVAAGLLLAVAGLSLGMFPTSLHSSGSANDFMASGIAMLGIFLVVYATHELRRRRPH</sequence>
<name>A0A3N8QB48_9BURK</name>
<comment type="caution">
    <text evidence="2">The sequence shown here is derived from an EMBL/GenBank/DDBJ whole genome shotgun (WGS) entry which is preliminary data.</text>
</comment>
<keyword evidence="1" id="KW-0812">Transmembrane</keyword>
<dbReference type="RefSeq" id="WP_124576388.1">
    <property type="nucleotide sequence ID" value="NZ_QTQV01000002.1"/>
</dbReference>
<proteinExistence type="predicted"/>
<organism evidence="2 3">
    <name type="scientific">Burkholderia contaminans</name>
    <dbReference type="NCBI Taxonomy" id="488447"/>
    <lineage>
        <taxon>Bacteria</taxon>
        <taxon>Pseudomonadati</taxon>
        <taxon>Pseudomonadota</taxon>
        <taxon>Betaproteobacteria</taxon>
        <taxon>Burkholderiales</taxon>
        <taxon>Burkholderiaceae</taxon>
        <taxon>Burkholderia</taxon>
        <taxon>Burkholderia cepacia complex</taxon>
    </lineage>
</organism>
<evidence type="ECO:0000313" key="2">
    <source>
        <dbReference type="EMBL" id="RQT20915.1"/>
    </source>
</evidence>
<feature type="transmembrane region" description="Helical" evidence="1">
    <location>
        <begin position="12"/>
        <end position="32"/>
    </location>
</feature>